<dbReference type="PANTHER" id="PTHR33133:SF21">
    <property type="entry name" value="TRANSMEMBRANE PROTEIN"/>
    <property type="match status" value="1"/>
</dbReference>
<protein>
    <recommendedName>
        <fullName evidence="4">Transmembrane protein</fullName>
    </recommendedName>
</protein>
<evidence type="ECO:0000313" key="3">
    <source>
        <dbReference type="Proteomes" id="UP000607653"/>
    </source>
</evidence>
<evidence type="ECO:0000313" key="2">
    <source>
        <dbReference type="EMBL" id="DAD45586.1"/>
    </source>
</evidence>
<feature type="transmembrane region" description="Helical" evidence="1">
    <location>
        <begin position="31"/>
        <end position="53"/>
    </location>
</feature>
<keyword evidence="1" id="KW-1133">Transmembrane helix</keyword>
<organism evidence="2 3">
    <name type="scientific">Nelumbo nucifera</name>
    <name type="common">Sacred lotus</name>
    <dbReference type="NCBI Taxonomy" id="4432"/>
    <lineage>
        <taxon>Eukaryota</taxon>
        <taxon>Viridiplantae</taxon>
        <taxon>Streptophyta</taxon>
        <taxon>Embryophyta</taxon>
        <taxon>Tracheophyta</taxon>
        <taxon>Spermatophyta</taxon>
        <taxon>Magnoliopsida</taxon>
        <taxon>Proteales</taxon>
        <taxon>Nelumbonaceae</taxon>
        <taxon>Nelumbo</taxon>
    </lineage>
</organism>
<gene>
    <name evidence="2" type="ORF">HUJ06_003816</name>
</gene>
<feature type="transmembrane region" description="Helical" evidence="1">
    <location>
        <begin position="147"/>
        <end position="169"/>
    </location>
</feature>
<evidence type="ECO:0008006" key="4">
    <source>
        <dbReference type="Google" id="ProtNLM"/>
    </source>
</evidence>
<dbReference type="PANTHER" id="PTHR33133">
    <property type="entry name" value="OS08G0107100 PROTEIN-RELATED"/>
    <property type="match status" value="1"/>
</dbReference>
<feature type="transmembrane region" description="Helical" evidence="1">
    <location>
        <begin position="222"/>
        <end position="245"/>
    </location>
</feature>
<dbReference type="EMBL" id="DUZY01000007">
    <property type="protein sequence ID" value="DAD45586.1"/>
    <property type="molecule type" value="Genomic_DNA"/>
</dbReference>
<proteinExistence type="predicted"/>
<feature type="transmembrane region" description="Helical" evidence="1">
    <location>
        <begin position="175"/>
        <end position="201"/>
    </location>
</feature>
<keyword evidence="1" id="KW-0472">Membrane</keyword>
<dbReference type="Proteomes" id="UP000607653">
    <property type="component" value="Unassembled WGS sequence"/>
</dbReference>
<name>A0A822ZRL9_NELNU</name>
<sequence>MSETEEVETRSVSALKTLVDSFKILQTNLSLFISIFVLTTLPLSLLSFALSLYSHPLQLKIYSLEALALLSPTRTEARHVWEESRADLLTLLRFKALFFLPSYVISLLATITSVNSTALAFSGKRPSCQTAIAAVQASWKRPLATSIYAFAILLAYEFVPLTCSAVVGGGARARWLVAVIGAAVEVYLRAVLGLALVASVVEETFGWEAVKVGWRVVEQKRVFGWVLAGCLVLGSGGVGGGVRVVMDGQDWVMKIGLACLFGLLILWSYVVNTVLYCECSRSRTWQLDRVDNGLPFKFVSSQVL</sequence>
<dbReference type="AlphaFoldDB" id="A0A822ZRL9"/>
<feature type="transmembrane region" description="Helical" evidence="1">
    <location>
        <begin position="98"/>
        <end position="121"/>
    </location>
</feature>
<keyword evidence="3" id="KW-1185">Reference proteome</keyword>
<feature type="transmembrane region" description="Helical" evidence="1">
    <location>
        <begin position="251"/>
        <end position="277"/>
    </location>
</feature>
<comment type="caution">
    <text evidence="2">The sequence shown here is derived from an EMBL/GenBank/DDBJ whole genome shotgun (WGS) entry which is preliminary data.</text>
</comment>
<reference evidence="2 3" key="1">
    <citation type="journal article" date="2020" name="Mol. Biol. Evol.">
        <title>Distinct Expression and Methylation Patterns for Genes with Different Fates following a Single Whole-Genome Duplication in Flowering Plants.</title>
        <authorList>
            <person name="Shi T."/>
            <person name="Rahmani R.S."/>
            <person name="Gugger P.F."/>
            <person name="Wang M."/>
            <person name="Li H."/>
            <person name="Zhang Y."/>
            <person name="Li Z."/>
            <person name="Wang Q."/>
            <person name="Van de Peer Y."/>
            <person name="Marchal K."/>
            <person name="Chen J."/>
        </authorList>
    </citation>
    <scope>NUCLEOTIDE SEQUENCE [LARGE SCALE GENOMIC DNA]</scope>
    <source>
        <tissue evidence="2">Leaf</tissue>
    </source>
</reference>
<accession>A0A822ZRL9</accession>
<keyword evidence="1" id="KW-0812">Transmembrane</keyword>
<evidence type="ECO:0000256" key="1">
    <source>
        <dbReference type="SAM" id="Phobius"/>
    </source>
</evidence>